<dbReference type="EMBL" id="UGQT01000001">
    <property type="protein sequence ID" value="STZ59351.1"/>
    <property type="molecule type" value="Genomic_DNA"/>
</dbReference>
<evidence type="ECO:0000256" key="2">
    <source>
        <dbReference type="ARBA" id="ARBA00022729"/>
    </source>
</evidence>
<dbReference type="RefSeq" id="WP_232067800.1">
    <property type="nucleotide sequence ID" value="NZ_AP022600.1"/>
</dbReference>
<dbReference type="Pfam" id="PF05481">
    <property type="entry name" value="Myco_19_kDa"/>
    <property type="match status" value="1"/>
</dbReference>
<organism evidence="6 7">
    <name type="scientific">Mycolicibacterium tokaiense</name>
    <dbReference type="NCBI Taxonomy" id="39695"/>
    <lineage>
        <taxon>Bacteria</taxon>
        <taxon>Bacillati</taxon>
        <taxon>Actinomycetota</taxon>
        <taxon>Actinomycetes</taxon>
        <taxon>Mycobacteriales</taxon>
        <taxon>Mycobacteriaceae</taxon>
        <taxon>Mycolicibacterium</taxon>
    </lineage>
</organism>
<dbReference type="PROSITE" id="PS51257">
    <property type="entry name" value="PROKAR_LIPOPROTEIN"/>
    <property type="match status" value="1"/>
</dbReference>
<evidence type="ECO:0000313" key="6">
    <source>
        <dbReference type="EMBL" id="STZ59351.1"/>
    </source>
</evidence>
<proteinExistence type="predicted"/>
<protein>
    <submittedName>
        <fullName evidence="6">Conserved lipoprotein/antigen</fullName>
    </submittedName>
</protein>
<evidence type="ECO:0000256" key="5">
    <source>
        <dbReference type="ARBA" id="ARBA00023288"/>
    </source>
</evidence>
<keyword evidence="3" id="KW-0472">Membrane</keyword>
<accession>A0A378TEW4</accession>
<keyword evidence="7" id="KW-1185">Reference proteome</keyword>
<sequence>MKSAAWGLALLLTAVGCSSGPEQQPLPQGALTPGTAAITINDRDLGEVDSVACTAAGPLMTIETGDETSGSTSVVSNADGLSAQSVYIRDLGGFTGSYNLDLGGQARVELSGSTYRIKGSADGFATDNPSFRTEGTFEIRVAC</sequence>
<evidence type="ECO:0000256" key="3">
    <source>
        <dbReference type="ARBA" id="ARBA00023136"/>
    </source>
</evidence>
<name>A0A378TEW4_9MYCO</name>
<keyword evidence="1" id="KW-1003">Cell membrane</keyword>
<dbReference type="GO" id="GO:0016020">
    <property type="term" value="C:membrane"/>
    <property type="evidence" value="ECO:0007669"/>
    <property type="project" value="InterPro"/>
</dbReference>
<dbReference type="InterPro" id="IPR008691">
    <property type="entry name" value="LpqH"/>
</dbReference>
<keyword evidence="4" id="KW-0564">Palmitate</keyword>
<evidence type="ECO:0000256" key="4">
    <source>
        <dbReference type="ARBA" id="ARBA00023139"/>
    </source>
</evidence>
<evidence type="ECO:0000313" key="7">
    <source>
        <dbReference type="Proteomes" id="UP000254978"/>
    </source>
</evidence>
<reference evidence="6 7" key="1">
    <citation type="submission" date="2018-06" db="EMBL/GenBank/DDBJ databases">
        <authorList>
            <consortium name="Pathogen Informatics"/>
            <person name="Doyle S."/>
        </authorList>
    </citation>
    <scope>NUCLEOTIDE SEQUENCE [LARGE SCALE GENOMIC DNA]</scope>
    <source>
        <strain evidence="6 7">NCTC10821</strain>
    </source>
</reference>
<keyword evidence="2" id="KW-0732">Signal</keyword>
<gene>
    <name evidence="6" type="ORF">NCTC10821_02879</name>
</gene>
<keyword evidence="5 6" id="KW-0449">Lipoprotein</keyword>
<dbReference type="AlphaFoldDB" id="A0A378TEW4"/>
<evidence type="ECO:0000256" key="1">
    <source>
        <dbReference type="ARBA" id="ARBA00022475"/>
    </source>
</evidence>
<dbReference type="Proteomes" id="UP000254978">
    <property type="component" value="Unassembled WGS sequence"/>
</dbReference>